<evidence type="ECO:0000313" key="1">
    <source>
        <dbReference type="EMBL" id="ETR68163.1"/>
    </source>
</evidence>
<sequence>MEKDLKGLNVGVYGPSNTSQSLLKIKTIIKDMRVDFSPDSSTCFQKLSRGEVDAVYSNKAVGQCLINRYNIKNIRYAGRDKSLEYYLGFNQKYTNKTLVDKFNTSFEKFHKAGVIKEILSMYGMSPAEIK</sequence>
<protein>
    <submittedName>
        <fullName evidence="1">ABC-type amino acid transport</fullName>
    </submittedName>
</protein>
<comment type="caution">
    <text evidence="1">The sequence shown here is derived from an EMBL/GenBank/DDBJ whole genome shotgun (WGS) entry which is preliminary data.</text>
</comment>
<evidence type="ECO:0000313" key="2">
    <source>
        <dbReference type="Proteomes" id="UP000189670"/>
    </source>
</evidence>
<name>A0A1V1P021_9BACT</name>
<dbReference type="SUPFAM" id="SSF53850">
    <property type="entry name" value="Periplasmic binding protein-like II"/>
    <property type="match status" value="1"/>
</dbReference>
<dbReference type="AlphaFoldDB" id="A0A1V1P021"/>
<proteinExistence type="predicted"/>
<dbReference type="Proteomes" id="UP000189670">
    <property type="component" value="Unassembled WGS sequence"/>
</dbReference>
<accession>A0A1V1P021</accession>
<gene>
    <name evidence="1" type="ORF">OMM_10812</name>
</gene>
<dbReference type="EMBL" id="ATBP01001051">
    <property type="protein sequence ID" value="ETR68163.1"/>
    <property type="molecule type" value="Genomic_DNA"/>
</dbReference>
<organism evidence="1 2">
    <name type="scientific">Candidatus Magnetoglobus multicellularis str. Araruama</name>
    <dbReference type="NCBI Taxonomy" id="890399"/>
    <lineage>
        <taxon>Bacteria</taxon>
        <taxon>Pseudomonadati</taxon>
        <taxon>Thermodesulfobacteriota</taxon>
        <taxon>Desulfobacteria</taxon>
        <taxon>Desulfobacterales</taxon>
        <taxon>Desulfobacteraceae</taxon>
        <taxon>Candidatus Magnetoglobus</taxon>
    </lineage>
</organism>
<reference evidence="2" key="1">
    <citation type="submission" date="2012-11" db="EMBL/GenBank/DDBJ databases">
        <authorList>
            <person name="Lucero-Rivera Y.E."/>
            <person name="Tovar-Ramirez D."/>
        </authorList>
    </citation>
    <scope>NUCLEOTIDE SEQUENCE [LARGE SCALE GENOMIC DNA]</scope>
    <source>
        <strain evidence="2">Araruama</strain>
    </source>
</reference>
<dbReference type="Gene3D" id="3.40.190.10">
    <property type="entry name" value="Periplasmic binding protein-like II"/>
    <property type="match status" value="2"/>
</dbReference>